<organism evidence="3 4">
    <name type="scientific">Nonomuraea wenchangensis</name>
    <dbReference type="NCBI Taxonomy" id="568860"/>
    <lineage>
        <taxon>Bacteria</taxon>
        <taxon>Bacillati</taxon>
        <taxon>Actinomycetota</taxon>
        <taxon>Actinomycetes</taxon>
        <taxon>Streptosporangiales</taxon>
        <taxon>Streptosporangiaceae</taxon>
        <taxon>Nonomuraea</taxon>
    </lineage>
</organism>
<dbReference type="InterPro" id="IPR027417">
    <property type="entry name" value="P-loop_NTPase"/>
</dbReference>
<feature type="compositionally biased region" description="Gly residues" evidence="1">
    <location>
        <begin position="212"/>
        <end position="245"/>
    </location>
</feature>
<dbReference type="Pfam" id="PF13424">
    <property type="entry name" value="TPR_12"/>
    <property type="match status" value="1"/>
</dbReference>
<dbReference type="PANTHER" id="PTHR47691">
    <property type="entry name" value="REGULATOR-RELATED"/>
    <property type="match status" value="1"/>
</dbReference>
<dbReference type="Gene3D" id="1.10.10.10">
    <property type="entry name" value="Winged helix-like DNA-binding domain superfamily/Winged helix DNA-binding domain"/>
    <property type="match status" value="1"/>
</dbReference>
<dbReference type="AlphaFoldDB" id="A0A1I0D229"/>
<keyword evidence="4" id="KW-1185">Reference proteome</keyword>
<gene>
    <name evidence="3" type="ORF">SAMN05421811_102548</name>
</gene>
<accession>A0A1I0D229</accession>
<sequence>MPEPPRHNLPAEPNRFVGRERDLDDLRGLFGRTRVVTLCGVGGIGKTRLALRVAAGLTGSYPDGVWLVELARLGRGELVVPEIARVLGVRAETGRPLLDTVTARLRDLRCLLLLDNCEHLVDACAEVTAGLVAACPRLSVLATSREPLRIAGELIWRVPPLDLPDADVELESGPSPVLGPAAVPAAALPLPTRELGPAGTGDRGQAPPGKAPPGGAGAAAVGDGGRLGGGGPVGGGPGEAAGGGETASDAERGVGGGTRSGAGNPGEEVLGTGGSAARGVAGAGSGVAGGVVGAGGDAAGGALVAGGGVAREVSGADGGVAGGVVGAGGGAAGRVVGAGGDAAGGALGAGGGTPCGAVGAGDGAAGCRVVGAGAGAVGEALGADRGLVLRAVGAGGGVAGEVGDEKGVGGQVDVGREGGGEGGDEGWGRWGGVVEVESVQLFLDRAAAVGTRLGPESIADVVRLCRALDGLPLALELAAARTSLLSPGQIADRIDDRFSLLTTGGRAAPARQRTLLAAVEWSYDLLSYKEQVVLRRLAVFAGGFDLGLAERVCAGRPVAEAEIVNLLGSLVDKSLVLCDESRTRYRLLETIKRYALERLRQAGERELLRARHLGVMCELQERLFATEMVDRGVPWPERLRALTVSRNLLDDQRAALDWAVESGDVGLGLRLCTVSTALLPLGGNPAEIVDWIERLLSLDVSAVPPEQVAHAKAYLAYGLEARDELSRSLEAAEESLAGLAPDDVFPRCVMHSLVVVVLLRMGRADEAVRHAEEGLSVATRTGDPWNQAAGLAGLSAVALTRGRLREAQRHGEEALVRAREHGHRWIMARAAAQLGAVAEARGDLVTAKARYEMAVPWLRELGADGDLARCLAHGGRVAAMLGEFAVARRRLAASLALSRETGQRQGVARCLMGLSVLAECEGDLEGALPAAAAAAALRESIGQQHATLRIEELLGRARGRLGEGRTAALWSRGRVMGPDDAARRVLEGERQPRREPPVPVEPVRRPLLTAREREIAGLLTRGLSNRAIAGELVISPATVARHIANIMEKLGYTSRAQIAVWAAEQASGPSA</sequence>
<dbReference type="PRINTS" id="PR00364">
    <property type="entry name" value="DISEASERSIST"/>
</dbReference>
<name>A0A1I0D229_9ACTN</name>
<dbReference type="InterPro" id="IPR000792">
    <property type="entry name" value="Tscrpt_reg_LuxR_C"/>
</dbReference>
<evidence type="ECO:0000313" key="4">
    <source>
        <dbReference type="Proteomes" id="UP000199361"/>
    </source>
</evidence>
<dbReference type="RefSeq" id="WP_143082121.1">
    <property type="nucleotide sequence ID" value="NZ_FOHX01000002.1"/>
</dbReference>
<dbReference type="Pfam" id="PF00196">
    <property type="entry name" value="GerE"/>
    <property type="match status" value="1"/>
</dbReference>
<dbReference type="PRINTS" id="PR00038">
    <property type="entry name" value="HTHLUXR"/>
</dbReference>
<dbReference type="InterPro" id="IPR036388">
    <property type="entry name" value="WH-like_DNA-bd_sf"/>
</dbReference>
<reference evidence="3 4" key="1">
    <citation type="submission" date="2016-10" db="EMBL/GenBank/DDBJ databases">
        <authorList>
            <person name="de Groot N.N."/>
        </authorList>
    </citation>
    <scope>NUCLEOTIDE SEQUENCE [LARGE SCALE GENOMIC DNA]</scope>
    <source>
        <strain evidence="3 4">CGMCC 4.5598</strain>
    </source>
</reference>
<dbReference type="PANTHER" id="PTHR47691:SF3">
    <property type="entry name" value="HTH-TYPE TRANSCRIPTIONAL REGULATOR RV0890C-RELATED"/>
    <property type="match status" value="1"/>
</dbReference>
<dbReference type="EMBL" id="FOHX01000002">
    <property type="protein sequence ID" value="SET26132.1"/>
    <property type="molecule type" value="Genomic_DNA"/>
</dbReference>
<dbReference type="SUPFAM" id="SSF52540">
    <property type="entry name" value="P-loop containing nucleoside triphosphate hydrolases"/>
    <property type="match status" value="1"/>
</dbReference>
<dbReference type="PROSITE" id="PS00622">
    <property type="entry name" value="HTH_LUXR_1"/>
    <property type="match status" value="1"/>
</dbReference>
<dbReference type="GO" id="GO:0006355">
    <property type="term" value="P:regulation of DNA-templated transcription"/>
    <property type="evidence" value="ECO:0007669"/>
    <property type="project" value="InterPro"/>
</dbReference>
<protein>
    <submittedName>
        <fullName evidence="3">Tetratricopeptide repeat-containing protein</fullName>
    </submittedName>
</protein>
<dbReference type="Gene3D" id="3.40.50.300">
    <property type="entry name" value="P-loop containing nucleotide triphosphate hydrolases"/>
    <property type="match status" value="1"/>
</dbReference>
<evidence type="ECO:0000256" key="1">
    <source>
        <dbReference type="SAM" id="MobiDB-lite"/>
    </source>
</evidence>
<dbReference type="STRING" id="568860.SAMN05421811_102548"/>
<dbReference type="SUPFAM" id="SSF46894">
    <property type="entry name" value="C-terminal effector domain of the bipartite response regulators"/>
    <property type="match status" value="1"/>
</dbReference>
<dbReference type="InterPro" id="IPR016032">
    <property type="entry name" value="Sig_transdc_resp-reg_C-effctor"/>
</dbReference>
<feature type="region of interest" description="Disordered" evidence="1">
    <location>
        <begin position="191"/>
        <end position="273"/>
    </location>
</feature>
<dbReference type="CDD" id="cd06170">
    <property type="entry name" value="LuxR_C_like"/>
    <property type="match status" value="1"/>
</dbReference>
<feature type="compositionally biased region" description="Gly residues" evidence="1">
    <location>
        <begin position="253"/>
        <end position="264"/>
    </location>
</feature>
<evidence type="ECO:0000259" key="2">
    <source>
        <dbReference type="PROSITE" id="PS50043"/>
    </source>
</evidence>
<dbReference type="Gene3D" id="1.25.40.10">
    <property type="entry name" value="Tetratricopeptide repeat domain"/>
    <property type="match status" value="1"/>
</dbReference>
<dbReference type="InterPro" id="IPR011990">
    <property type="entry name" value="TPR-like_helical_dom_sf"/>
</dbReference>
<feature type="region of interest" description="Disordered" evidence="1">
    <location>
        <begin position="406"/>
        <end position="427"/>
    </location>
</feature>
<evidence type="ECO:0000313" key="3">
    <source>
        <dbReference type="EMBL" id="SET26132.1"/>
    </source>
</evidence>
<dbReference type="GO" id="GO:0003677">
    <property type="term" value="F:DNA binding"/>
    <property type="evidence" value="ECO:0007669"/>
    <property type="project" value="InterPro"/>
</dbReference>
<dbReference type="SMART" id="SM00421">
    <property type="entry name" value="HTH_LUXR"/>
    <property type="match status" value="1"/>
</dbReference>
<proteinExistence type="predicted"/>
<dbReference type="PROSITE" id="PS50043">
    <property type="entry name" value="HTH_LUXR_2"/>
    <property type="match status" value="1"/>
</dbReference>
<dbReference type="SUPFAM" id="SSF48452">
    <property type="entry name" value="TPR-like"/>
    <property type="match status" value="1"/>
</dbReference>
<dbReference type="Proteomes" id="UP000199361">
    <property type="component" value="Unassembled WGS sequence"/>
</dbReference>
<feature type="domain" description="HTH luxR-type" evidence="2">
    <location>
        <begin position="1001"/>
        <end position="1066"/>
    </location>
</feature>
<dbReference type="OrthoDB" id="3194665at2"/>